<dbReference type="GO" id="GO:0003677">
    <property type="term" value="F:DNA binding"/>
    <property type="evidence" value="ECO:0007669"/>
    <property type="project" value="UniProtKB-KW"/>
</dbReference>
<dbReference type="GO" id="GO:0003918">
    <property type="term" value="F:DNA topoisomerase type II (double strand cut, ATP-hydrolyzing) activity"/>
    <property type="evidence" value="ECO:0007669"/>
    <property type="project" value="InterPro"/>
</dbReference>
<reference evidence="6" key="1">
    <citation type="submission" date="2018-05" db="EMBL/GenBank/DDBJ databases">
        <authorList>
            <person name="Lanie J.A."/>
            <person name="Ng W.-L."/>
            <person name="Kazmierczak K.M."/>
            <person name="Andrzejewski T.M."/>
            <person name="Davidsen T.M."/>
            <person name="Wayne K.J."/>
            <person name="Tettelin H."/>
            <person name="Glass J.I."/>
            <person name="Rusch D."/>
            <person name="Podicherti R."/>
            <person name="Tsui H.-C.T."/>
            <person name="Winkler M.E."/>
        </authorList>
    </citation>
    <scope>NUCLEOTIDE SEQUENCE</scope>
</reference>
<keyword evidence="2" id="KW-0799">Topoisomerase</keyword>
<evidence type="ECO:0000256" key="4">
    <source>
        <dbReference type="ARBA" id="ARBA00023235"/>
    </source>
</evidence>
<evidence type="ECO:0000256" key="1">
    <source>
        <dbReference type="ARBA" id="ARBA00008263"/>
    </source>
</evidence>
<dbReference type="SUPFAM" id="SSF56719">
    <property type="entry name" value="Type II DNA topoisomerase"/>
    <property type="match status" value="1"/>
</dbReference>
<dbReference type="PANTHER" id="PTHR43493">
    <property type="entry name" value="DNA GYRASE/TOPOISOMERASE SUBUNIT A"/>
    <property type="match status" value="1"/>
</dbReference>
<dbReference type="InterPro" id="IPR002205">
    <property type="entry name" value="Topo_IIA_dom_A"/>
</dbReference>
<evidence type="ECO:0000259" key="5">
    <source>
        <dbReference type="Pfam" id="PF00521"/>
    </source>
</evidence>
<dbReference type="AlphaFoldDB" id="A0A382Q3G5"/>
<evidence type="ECO:0000313" key="6">
    <source>
        <dbReference type="EMBL" id="SVC78992.1"/>
    </source>
</evidence>
<evidence type="ECO:0000256" key="2">
    <source>
        <dbReference type="ARBA" id="ARBA00023029"/>
    </source>
</evidence>
<dbReference type="GO" id="GO:0005524">
    <property type="term" value="F:ATP binding"/>
    <property type="evidence" value="ECO:0007669"/>
    <property type="project" value="InterPro"/>
</dbReference>
<feature type="domain" description="Topo IIA-type catalytic" evidence="5">
    <location>
        <begin position="3"/>
        <end position="219"/>
    </location>
</feature>
<organism evidence="6">
    <name type="scientific">marine metagenome</name>
    <dbReference type="NCBI Taxonomy" id="408172"/>
    <lineage>
        <taxon>unclassified sequences</taxon>
        <taxon>metagenomes</taxon>
        <taxon>ecological metagenomes</taxon>
    </lineage>
</organism>
<dbReference type="InterPro" id="IPR050220">
    <property type="entry name" value="Type_II_DNA_Topoisomerases"/>
</dbReference>
<comment type="similarity">
    <text evidence="1">Belongs to the type II topoisomerase GyrA/ParC subunit family.</text>
</comment>
<feature type="non-terminal residue" evidence="6">
    <location>
        <position position="337"/>
    </location>
</feature>
<name>A0A382Q3G5_9ZZZZ</name>
<dbReference type="Gene3D" id="3.90.199.10">
    <property type="entry name" value="Topoisomerase II, domain 5"/>
    <property type="match status" value="1"/>
</dbReference>
<keyword evidence="4" id="KW-0413">Isomerase</keyword>
<gene>
    <name evidence="6" type="ORF">METZ01_LOCUS331846</name>
</gene>
<feature type="non-terminal residue" evidence="6">
    <location>
        <position position="1"/>
    </location>
</feature>
<keyword evidence="3" id="KW-0238">DNA-binding</keyword>
<dbReference type="GO" id="GO:0006265">
    <property type="term" value="P:DNA topological change"/>
    <property type="evidence" value="ECO:0007669"/>
    <property type="project" value="InterPro"/>
</dbReference>
<dbReference type="InterPro" id="IPR013758">
    <property type="entry name" value="Topo_IIA_A/C_ab"/>
</dbReference>
<protein>
    <recommendedName>
        <fullName evidence="5">Topo IIA-type catalytic domain-containing protein</fullName>
    </recommendedName>
</protein>
<dbReference type="GO" id="GO:0009330">
    <property type="term" value="C:DNA topoisomerase type II (double strand cut, ATP-hydrolyzing) complex"/>
    <property type="evidence" value="ECO:0007669"/>
    <property type="project" value="TreeGrafter"/>
</dbReference>
<accession>A0A382Q3G5</accession>
<dbReference type="PANTHER" id="PTHR43493:SF5">
    <property type="entry name" value="DNA GYRASE SUBUNIT A, CHLOROPLASTIC_MITOCHONDRIAL"/>
    <property type="match status" value="1"/>
</dbReference>
<evidence type="ECO:0000256" key="3">
    <source>
        <dbReference type="ARBA" id="ARBA00023125"/>
    </source>
</evidence>
<dbReference type="Gene3D" id="3.30.1360.40">
    <property type="match status" value="1"/>
</dbReference>
<dbReference type="Pfam" id="PF00521">
    <property type="entry name" value="DNA_topoisoIV"/>
    <property type="match status" value="1"/>
</dbReference>
<proteinExistence type="inferred from homology"/>
<dbReference type="Gene3D" id="1.10.268.10">
    <property type="entry name" value="Topoisomerase, domain 3"/>
    <property type="match status" value="1"/>
</dbReference>
<dbReference type="EMBL" id="UINC01111058">
    <property type="protein sequence ID" value="SVC78992.1"/>
    <property type="molecule type" value="Genomic_DNA"/>
</dbReference>
<dbReference type="GO" id="GO:0005737">
    <property type="term" value="C:cytoplasm"/>
    <property type="evidence" value="ECO:0007669"/>
    <property type="project" value="TreeGrafter"/>
</dbReference>
<sequence>VLIRARIDASDPKRIVIREIPYGSTTETLIASIEDAARKNKVKVASIHDFTAEKVEIEVKLQRGVYAEEVVDALYAFTDCEVSVSANLTVIDADRPRVVSVTEVLERGVDRLVDILKAELRVEQGHLERRLHARTLERIFIENRIYKEIEAQETSDGVVQSVFDGLAPHQSEIKREVTSEDVDTLLKIPIRRISLYDINRAKKEMTGIRRRLKEIARDLAAIVPYAIGFLENLIEKHRQDFPRRTAIVSINKTDVREAARRDLRFAYDKATGYLGYEVAGAEILRVSNYDRVLVIRQDGTYSVVDAPDKLFVGKGMLYCGLVDKDVVFTVLYRDAKG</sequence>
<dbReference type="InterPro" id="IPR013757">
    <property type="entry name" value="Topo_IIA_A_a_sf"/>
</dbReference>
<dbReference type="InterPro" id="IPR013760">
    <property type="entry name" value="Topo_IIA-like_dom_sf"/>
</dbReference>